<keyword evidence="1" id="KW-1133">Transmembrane helix</keyword>
<name>A0A1I5M7B8_9BACT</name>
<organism evidence="2 3">
    <name type="scientific">Pseudarcicella hirudinis</name>
    <dbReference type="NCBI Taxonomy" id="1079859"/>
    <lineage>
        <taxon>Bacteria</taxon>
        <taxon>Pseudomonadati</taxon>
        <taxon>Bacteroidota</taxon>
        <taxon>Cytophagia</taxon>
        <taxon>Cytophagales</taxon>
        <taxon>Flectobacillaceae</taxon>
        <taxon>Pseudarcicella</taxon>
    </lineage>
</organism>
<sequence length="230" mass="26357">MNFDDENYRLDAIERFCRGEMNTPEKEEFDRLLTNDPLLAKEVDDYKRLLTIMKAATIESRVRATLAELEITEPIGLTPVVPRWKKPVFLYLGSLAAACVLFILYASISSVQLPGSENDLTIVRDVDPAVLSSSQKSAFDHFYAGQSHIAEGQFQTAVLDFQEVLKTENLRPYFEEATKWHLVLAYLGSNQPQNARKIYNELDNCTACVYPVGFMNKSKLWWKIFWANLF</sequence>
<evidence type="ECO:0000256" key="1">
    <source>
        <dbReference type="SAM" id="Phobius"/>
    </source>
</evidence>
<feature type="transmembrane region" description="Helical" evidence="1">
    <location>
        <begin position="88"/>
        <end position="108"/>
    </location>
</feature>
<evidence type="ECO:0000313" key="2">
    <source>
        <dbReference type="EMBL" id="SFP05474.1"/>
    </source>
</evidence>
<reference evidence="2 3" key="1">
    <citation type="submission" date="2016-10" db="EMBL/GenBank/DDBJ databases">
        <authorList>
            <person name="de Groot N.N."/>
        </authorList>
    </citation>
    <scope>NUCLEOTIDE SEQUENCE [LARGE SCALE GENOMIC DNA]</scope>
    <source>
        <strain evidence="3">E92,LMG 26720,CCM 7988</strain>
    </source>
</reference>
<dbReference type="OrthoDB" id="821231at2"/>
<keyword evidence="1" id="KW-0812">Transmembrane</keyword>
<evidence type="ECO:0008006" key="4">
    <source>
        <dbReference type="Google" id="ProtNLM"/>
    </source>
</evidence>
<dbReference type="STRING" id="1079859.SAMN04515674_101168"/>
<dbReference type="Proteomes" id="UP000199306">
    <property type="component" value="Unassembled WGS sequence"/>
</dbReference>
<keyword evidence="3" id="KW-1185">Reference proteome</keyword>
<protein>
    <recommendedName>
        <fullName evidence="4">Tetratricopeptide repeat-containing protein</fullName>
    </recommendedName>
</protein>
<gene>
    <name evidence="2" type="ORF">SAMN04515674_101168</name>
</gene>
<accession>A0A1I5M7B8</accession>
<dbReference type="AlphaFoldDB" id="A0A1I5M7B8"/>
<dbReference type="EMBL" id="FOXH01000001">
    <property type="protein sequence ID" value="SFP05474.1"/>
    <property type="molecule type" value="Genomic_DNA"/>
</dbReference>
<dbReference type="RefSeq" id="WP_092010678.1">
    <property type="nucleotide sequence ID" value="NZ_FOXH01000001.1"/>
</dbReference>
<proteinExistence type="predicted"/>
<keyword evidence="1" id="KW-0472">Membrane</keyword>
<evidence type="ECO:0000313" key="3">
    <source>
        <dbReference type="Proteomes" id="UP000199306"/>
    </source>
</evidence>